<accession>A0A8S5R0G4</accession>
<reference evidence="1" key="1">
    <citation type="journal article" date="2021" name="Proc. Natl. Acad. Sci. U.S.A.">
        <title>A Catalog of Tens of Thousands of Viruses from Human Metagenomes Reveals Hidden Associations with Chronic Diseases.</title>
        <authorList>
            <person name="Tisza M.J."/>
            <person name="Buck C.B."/>
        </authorList>
    </citation>
    <scope>NUCLEOTIDE SEQUENCE</scope>
    <source>
        <strain evidence="1">CtfUi1</strain>
    </source>
</reference>
<proteinExistence type="predicted"/>
<evidence type="ECO:0000313" key="1">
    <source>
        <dbReference type="EMBL" id="DAE24840.1"/>
    </source>
</evidence>
<name>A0A8S5R0G4_9VIRU</name>
<sequence>MYTKVYRHGRSDRTCLCALCAKIPERSAPIRKSLRSIFRTGPTRAAGVYRSNAAMGF</sequence>
<organism evidence="1">
    <name type="scientific">Microviridae sp. ctfUi1</name>
    <dbReference type="NCBI Taxonomy" id="2826740"/>
    <lineage>
        <taxon>Viruses</taxon>
        <taxon>Monodnaviria</taxon>
        <taxon>Sangervirae</taxon>
        <taxon>Phixviricota</taxon>
        <taxon>Malgrandaviricetes</taxon>
        <taxon>Petitvirales</taxon>
        <taxon>Microviridae</taxon>
    </lineage>
</organism>
<dbReference type="EMBL" id="BK015785">
    <property type="protein sequence ID" value="DAE24840.1"/>
    <property type="molecule type" value="Genomic_DNA"/>
</dbReference>
<protein>
    <submittedName>
        <fullName evidence="1">Uncharacterized protein</fullName>
    </submittedName>
</protein>